<keyword evidence="8" id="KW-1185">Reference proteome</keyword>
<proteinExistence type="inferred from homology"/>
<dbReference type="RefSeq" id="WP_262596361.1">
    <property type="nucleotide sequence ID" value="NZ_CP103300.1"/>
</dbReference>
<evidence type="ECO:0000313" key="8">
    <source>
        <dbReference type="Proteomes" id="UP001163255"/>
    </source>
</evidence>
<evidence type="ECO:0000259" key="6">
    <source>
        <dbReference type="Pfam" id="PF04888"/>
    </source>
</evidence>
<evidence type="ECO:0000256" key="4">
    <source>
        <dbReference type="ARBA" id="ARBA00035640"/>
    </source>
</evidence>
<feature type="domain" description="Translocator protein BipB-like C-terminal" evidence="6">
    <location>
        <begin position="134"/>
        <end position="417"/>
    </location>
</feature>
<organism evidence="7 8">
    <name type="scientific">Endozoicomonas euniceicola</name>
    <dbReference type="NCBI Taxonomy" id="1234143"/>
    <lineage>
        <taxon>Bacteria</taxon>
        <taxon>Pseudomonadati</taxon>
        <taxon>Pseudomonadota</taxon>
        <taxon>Gammaproteobacteria</taxon>
        <taxon>Oceanospirillales</taxon>
        <taxon>Endozoicomonadaceae</taxon>
        <taxon>Endozoicomonas</taxon>
    </lineage>
</organism>
<keyword evidence="2" id="KW-1043">Host membrane</keyword>
<dbReference type="Pfam" id="PF04888">
    <property type="entry name" value="SseC"/>
    <property type="match status" value="1"/>
</dbReference>
<keyword evidence="5" id="KW-0472">Membrane</keyword>
<evidence type="ECO:0000256" key="5">
    <source>
        <dbReference type="SAM" id="Phobius"/>
    </source>
</evidence>
<comment type="similarity">
    <text evidence="4">Belongs to the SctE/SipB/YopB family.</text>
</comment>
<comment type="subcellular location">
    <subcellularLocation>
        <location evidence="1">Host membrane</location>
        <topology evidence="1">Multi-pass membrane protein</topology>
    </subcellularLocation>
</comment>
<reference evidence="7" key="1">
    <citation type="submission" date="2022-10" db="EMBL/GenBank/DDBJ databases">
        <title>Completed Genome Sequence of two octocoral isolated bacterium, Endozoicomonas euniceicola EF212T and Endozoicomonas gorgoniicola PS125T.</title>
        <authorList>
            <person name="Chiou Y.-J."/>
            <person name="Chen Y.-H."/>
        </authorList>
    </citation>
    <scope>NUCLEOTIDE SEQUENCE</scope>
    <source>
        <strain evidence="7">EF212</strain>
    </source>
</reference>
<accession>A0ABY6GRU6</accession>
<dbReference type="EMBL" id="CP103300">
    <property type="protein sequence ID" value="UYM14719.1"/>
    <property type="molecule type" value="Genomic_DNA"/>
</dbReference>
<evidence type="ECO:0000256" key="1">
    <source>
        <dbReference type="ARBA" id="ARBA00004301"/>
    </source>
</evidence>
<feature type="transmembrane region" description="Helical" evidence="5">
    <location>
        <begin position="186"/>
        <end position="207"/>
    </location>
</feature>
<evidence type="ECO:0000256" key="3">
    <source>
        <dbReference type="ARBA" id="ARBA00023026"/>
    </source>
</evidence>
<keyword evidence="3" id="KW-0843">Virulence</keyword>
<keyword evidence="5" id="KW-1133">Transmembrane helix</keyword>
<keyword evidence="5" id="KW-0812">Transmembrane</keyword>
<feature type="transmembrane region" description="Helical" evidence="5">
    <location>
        <begin position="213"/>
        <end position="231"/>
    </location>
</feature>
<protein>
    <submittedName>
        <fullName evidence="7">Type III secretion system translocon subunit SctE</fullName>
    </submittedName>
</protein>
<dbReference type="Proteomes" id="UP001163255">
    <property type="component" value="Chromosome"/>
</dbReference>
<sequence length="420" mass="43951">MAETLGKSVEQFRKKPLANQVSTLQGKKAELQKMGFNEAQIDGMTALADPDDPDNSLSSMHSAPARMKDLFAANGQPKLNKLYNAFDDVLTRFSAIVEIPDDLKKGIQDDVTKLMQAALNNKDFLDIDSATTLVTKLQSQLQNERIKFDQEAIKLGQMNRSEASDKRISQITEAIEKANKAKQSSFFGKIFGFIAMAVMAVAAVAMVASGVGAVAGGMMFAALALTATMVISSETNNFMMKIFGDGKDAQIGAMAFWTGLSIVLSLGAAGAASGSANAASTASKVAANAATSGAASGASTGASVTATATNTASTAAATTSKMSDMMNKLKKIAQAIQGGATMGDGSAQAASSTYSYQAENLKADALEEKAFMLRIQQQIDDAMEGIQRAIDELQSGYGVAANIIKANHDTKSTLARNLKA</sequence>
<evidence type="ECO:0000313" key="7">
    <source>
        <dbReference type="EMBL" id="UYM14719.1"/>
    </source>
</evidence>
<gene>
    <name evidence="7" type="primary">sctE</name>
    <name evidence="7" type="ORF">NX720_17740</name>
</gene>
<dbReference type="InterPro" id="IPR006972">
    <property type="entry name" value="BipB-like_C"/>
</dbReference>
<feature type="transmembrane region" description="Helical" evidence="5">
    <location>
        <begin position="251"/>
        <end position="272"/>
    </location>
</feature>
<name>A0ABY6GRU6_9GAMM</name>
<evidence type="ECO:0000256" key="2">
    <source>
        <dbReference type="ARBA" id="ARBA00022870"/>
    </source>
</evidence>